<dbReference type="Gene3D" id="1.25.40.20">
    <property type="entry name" value="Ankyrin repeat-containing domain"/>
    <property type="match status" value="2"/>
</dbReference>
<evidence type="ECO:0000256" key="2">
    <source>
        <dbReference type="ARBA" id="ARBA00004496"/>
    </source>
</evidence>
<dbReference type="GO" id="GO:0006887">
    <property type="term" value="P:exocytosis"/>
    <property type="evidence" value="ECO:0007669"/>
    <property type="project" value="UniProtKB-KW"/>
</dbReference>
<keyword evidence="25" id="KW-0472">Membrane</keyword>
<evidence type="ECO:0000256" key="11">
    <source>
        <dbReference type="ARBA" id="ARBA00022553"/>
    </source>
</evidence>
<keyword evidence="20" id="KW-0469">Meiosis</keyword>
<dbReference type="InterPro" id="IPR042650">
    <property type="entry name" value="Asz1_SAM"/>
</dbReference>
<evidence type="ECO:0000256" key="7">
    <source>
        <dbReference type="ARBA" id="ARBA00022483"/>
    </source>
</evidence>
<keyword evidence="9" id="KW-0964">Secreted</keyword>
<dbReference type="PROSITE" id="PS50105">
    <property type="entry name" value="SAM_DOMAIN"/>
    <property type="match status" value="1"/>
</dbReference>
<reference evidence="27 28" key="1">
    <citation type="journal article" date="2019" name="Sci. Rep.">
        <title>Orb-weaving spider Araneus ventricosus genome elucidates the spidroin gene catalogue.</title>
        <authorList>
            <person name="Kono N."/>
            <person name="Nakamura H."/>
            <person name="Ohtoshi R."/>
            <person name="Moran D.A.P."/>
            <person name="Shinohara A."/>
            <person name="Yoshida Y."/>
            <person name="Fujiwara M."/>
            <person name="Mori M."/>
            <person name="Tomita M."/>
            <person name="Arakawa K."/>
        </authorList>
    </citation>
    <scope>NUCLEOTIDE SEQUENCE [LARGE SCALE GENOMIC DNA]</scope>
</reference>
<dbReference type="GO" id="GO:0007283">
    <property type="term" value="P:spermatogenesis"/>
    <property type="evidence" value="ECO:0007669"/>
    <property type="project" value="UniProtKB-KW"/>
</dbReference>
<evidence type="ECO:0000256" key="25">
    <source>
        <dbReference type="SAM" id="Phobius"/>
    </source>
</evidence>
<dbReference type="EMBL" id="BGPR01003329">
    <property type="protein sequence ID" value="GBM86667.1"/>
    <property type="molecule type" value="Genomic_DNA"/>
</dbReference>
<comment type="subunit">
    <text evidence="4">Interacts with DDX4, PIWIL1, RANBP9 and TDRD1.</text>
</comment>
<dbReference type="GO" id="GO:0044218">
    <property type="term" value="C:other organism cell membrane"/>
    <property type="evidence" value="ECO:0007669"/>
    <property type="project" value="UniProtKB-KW"/>
</dbReference>
<gene>
    <name evidence="27" type="primary">ASZ1</name>
    <name evidence="27" type="ORF">AVEN_87430_1</name>
</gene>
<dbReference type="InterPro" id="IPR013761">
    <property type="entry name" value="SAM/pointed_sf"/>
</dbReference>
<dbReference type="InterPro" id="IPR001660">
    <property type="entry name" value="SAM"/>
</dbReference>
<evidence type="ECO:0000256" key="23">
    <source>
        <dbReference type="PROSITE-ProRule" id="PRU00023"/>
    </source>
</evidence>
<evidence type="ECO:0000256" key="4">
    <source>
        <dbReference type="ARBA" id="ARBA00011479"/>
    </source>
</evidence>
<evidence type="ECO:0000256" key="21">
    <source>
        <dbReference type="ARBA" id="ARBA00023298"/>
    </source>
</evidence>
<evidence type="ECO:0000256" key="1">
    <source>
        <dbReference type="ARBA" id="ARBA00004175"/>
    </source>
</evidence>
<evidence type="ECO:0000256" key="10">
    <source>
        <dbReference type="ARBA" id="ARBA00022537"/>
    </source>
</evidence>
<evidence type="ECO:0000256" key="8">
    <source>
        <dbReference type="ARBA" id="ARBA00022490"/>
    </source>
</evidence>
<keyword evidence="16" id="KW-0744">Spermatogenesis</keyword>
<dbReference type="SUPFAM" id="SSF47769">
    <property type="entry name" value="SAM/Pointed domain"/>
    <property type="match status" value="1"/>
</dbReference>
<evidence type="ECO:0000259" key="26">
    <source>
        <dbReference type="PROSITE" id="PS50105"/>
    </source>
</evidence>
<keyword evidence="17" id="KW-0638">Presynaptic neurotoxin</keyword>
<dbReference type="Gene3D" id="1.10.150.50">
    <property type="entry name" value="Transcription Factor, Ets-1"/>
    <property type="match status" value="1"/>
</dbReference>
<sequence>MSAIPGGMESDFSDSEGEMIYSSHVDSKPKNRISSAQPEKKPAPNGYYKNHSNSNNGKYENRYNSNNSYRGSSKFRPQNRNRYQPNRRQCLDFESSQTLDDLRYAVMQGNLETTKNILSKGICVDTILKAGWTSLMYACSSGQAEVVAYLLEKKSDPNYHRDFFTPLMAVCAAKKREEDLMKCCALLLEHGANVDAHERHFTTPLMFAVREGHSLLVKELLDHNADTNLRDSRGNTALAWAASCGHGQIVRLLIEKGADVNITNNMGQSPVDLAYENGHNEVVSLLQKGHFIKEDSSTESCKDLVVKKELPMQVTSKEMYSKKFETVGRLELFLKGVDCGDLIPIFLEHQLDFDDLLIMDDAELEKIGVTQVGVRNKLLEACKSVHKAEWKQSSLPNLKEKQYISCPDAVAMMANIAKHLKYISTSVKYVRLQIQAQPRILELSQDTGNVYDLIQETDVSLVNTQQQLIEELRFLKMHLEKVQDQGHYIPADVIVETIPTCSRQKQIIFISVGVTAISIAVAGVLWKNPNVLNFIPFSLEQIKLPFLT</sequence>
<dbReference type="InterPro" id="IPR002110">
    <property type="entry name" value="Ankyrin_rpt"/>
</dbReference>
<protein>
    <recommendedName>
        <fullName evidence="5">Ankyrin repeat, SAM and basic leucine zipper domain-containing protein 1</fullName>
    </recommendedName>
    <alternativeName>
        <fullName evidence="22">Germ cell-specific ankyrin, SAM and basic leucine zipper domain-containing protein</fullName>
    </alternativeName>
</protein>
<dbReference type="PROSITE" id="PS50297">
    <property type="entry name" value="ANK_REP_REGION"/>
    <property type="match status" value="3"/>
</dbReference>
<evidence type="ECO:0000256" key="15">
    <source>
        <dbReference type="ARBA" id="ARBA00022782"/>
    </source>
</evidence>
<accession>A0A4Y2J9A9</accession>
<dbReference type="Pfam" id="PF07647">
    <property type="entry name" value="SAM_2"/>
    <property type="match status" value="1"/>
</dbReference>
<dbReference type="GO" id="GO:0090729">
    <property type="term" value="F:toxin activity"/>
    <property type="evidence" value="ECO:0007669"/>
    <property type="project" value="UniProtKB-KW"/>
</dbReference>
<dbReference type="GO" id="GO:0051321">
    <property type="term" value="P:meiotic cell cycle"/>
    <property type="evidence" value="ECO:0007669"/>
    <property type="project" value="UniProtKB-KW"/>
</dbReference>
<keyword evidence="15" id="KW-0221">Differentiation</keyword>
<dbReference type="GO" id="GO:0030154">
    <property type="term" value="P:cell differentiation"/>
    <property type="evidence" value="ECO:0007669"/>
    <property type="project" value="UniProtKB-KW"/>
</dbReference>
<name>A0A4Y2J9A9_ARAVE</name>
<dbReference type="PRINTS" id="PR01415">
    <property type="entry name" value="ANKYRIN"/>
</dbReference>
<feature type="domain" description="SAM" evidence="26">
    <location>
        <begin position="325"/>
        <end position="388"/>
    </location>
</feature>
<keyword evidence="6" id="KW-0217">Developmental protein</keyword>
<keyword evidence="19" id="KW-0943">RNA-mediated gene silencing</keyword>
<dbReference type="GO" id="GO:0044231">
    <property type="term" value="C:host cell presynaptic membrane"/>
    <property type="evidence" value="ECO:0007669"/>
    <property type="project" value="UniProtKB-KW"/>
</dbReference>
<dbReference type="PANTHER" id="PTHR24157">
    <property type="entry name" value="ANKYRIN REPEAT, SAM AND BASIC LEUCINE ZIPPER DOMAIN-CONTAINING PROTEIN 1"/>
    <property type="match status" value="1"/>
</dbReference>
<evidence type="ECO:0000256" key="24">
    <source>
        <dbReference type="SAM" id="MobiDB-lite"/>
    </source>
</evidence>
<dbReference type="Proteomes" id="UP000499080">
    <property type="component" value="Unassembled WGS sequence"/>
</dbReference>
<evidence type="ECO:0000256" key="22">
    <source>
        <dbReference type="ARBA" id="ARBA00030354"/>
    </source>
</evidence>
<organism evidence="27 28">
    <name type="scientific">Araneus ventricosus</name>
    <name type="common">Orbweaver spider</name>
    <name type="synonym">Epeira ventricosa</name>
    <dbReference type="NCBI Taxonomy" id="182803"/>
    <lineage>
        <taxon>Eukaryota</taxon>
        <taxon>Metazoa</taxon>
        <taxon>Ecdysozoa</taxon>
        <taxon>Arthropoda</taxon>
        <taxon>Chelicerata</taxon>
        <taxon>Arachnida</taxon>
        <taxon>Araneae</taxon>
        <taxon>Araneomorphae</taxon>
        <taxon>Entelegynae</taxon>
        <taxon>Araneoidea</taxon>
        <taxon>Araneidae</taxon>
        <taxon>Araneus</taxon>
    </lineage>
</organism>
<dbReference type="PANTHER" id="PTHR24157:SF3">
    <property type="entry name" value="ANKYRIN REPEAT, SAM AND BASIC LEUCINE ZIPPER DOMAIN-CONTAINING PROTEIN 1"/>
    <property type="match status" value="1"/>
</dbReference>
<dbReference type="GO" id="GO:0031047">
    <property type="term" value="P:regulatory ncRNA-mediated gene silencing"/>
    <property type="evidence" value="ECO:0007669"/>
    <property type="project" value="UniProtKB-KW"/>
</dbReference>
<evidence type="ECO:0000256" key="20">
    <source>
        <dbReference type="ARBA" id="ARBA00023254"/>
    </source>
</evidence>
<keyword evidence="7" id="KW-0268">Exocytosis</keyword>
<evidence type="ECO:0000256" key="6">
    <source>
        <dbReference type="ARBA" id="ARBA00022473"/>
    </source>
</evidence>
<evidence type="ECO:0000256" key="3">
    <source>
        <dbReference type="ARBA" id="ARBA00004613"/>
    </source>
</evidence>
<proteinExistence type="predicted"/>
<evidence type="ECO:0000256" key="13">
    <source>
        <dbReference type="ARBA" id="ARBA00022699"/>
    </source>
</evidence>
<feature type="transmembrane region" description="Helical" evidence="25">
    <location>
        <begin position="507"/>
        <end position="526"/>
    </location>
</feature>
<evidence type="ECO:0000313" key="28">
    <source>
        <dbReference type="Proteomes" id="UP000499080"/>
    </source>
</evidence>
<keyword evidence="25" id="KW-0812">Transmembrane</keyword>
<keyword evidence="11" id="KW-0597">Phosphoprotein</keyword>
<comment type="subcellular location">
    <subcellularLocation>
        <location evidence="2">Cytoplasm</location>
    </subcellularLocation>
    <subcellularLocation>
        <location evidence="3">Secreted</location>
    </subcellularLocation>
    <subcellularLocation>
        <location evidence="1">Target cell membrane</location>
    </subcellularLocation>
</comment>
<evidence type="ECO:0000256" key="18">
    <source>
        <dbReference type="ARBA" id="ARBA00023043"/>
    </source>
</evidence>
<dbReference type="CDD" id="cd09521">
    <property type="entry name" value="SAM_ASZ1"/>
    <property type="match status" value="1"/>
</dbReference>
<dbReference type="GO" id="GO:0071546">
    <property type="term" value="C:pi-body"/>
    <property type="evidence" value="ECO:0007669"/>
    <property type="project" value="TreeGrafter"/>
</dbReference>
<dbReference type="SMART" id="SM00454">
    <property type="entry name" value="SAM"/>
    <property type="match status" value="1"/>
</dbReference>
<keyword evidence="14" id="KW-0677">Repeat</keyword>
<evidence type="ECO:0000256" key="9">
    <source>
        <dbReference type="ARBA" id="ARBA00022525"/>
    </source>
</evidence>
<keyword evidence="28" id="KW-1185">Reference proteome</keyword>
<feature type="region of interest" description="Disordered" evidence="24">
    <location>
        <begin position="1"/>
        <end position="85"/>
    </location>
</feature>
<feature type="compositionally biased region" description="Low complexity" evidence="24">
    <location>
        <begin position="62"/>
        <end position="85"/>
    </location>
</feature>
<evidence type="ECO:0000256" key="12">
    <source>
        <dbReference type="ARBA" id="ARBA00022656"/>
    </source>
</evidence>
<evidence type="ECO:0000256" key="14">
    <source>
        <dbReference type="ARBA" id="ARBA00022737"/>
    </source>
</evidence>
<dbReference type="Pfam" id="PF12796">
    <property type="entry name" value="Ank_2"/>
    <property type="match status" value="2"/>
</dbReference>
<feature type="repeat" description="ANK" evidence="23">
    <location>
        <begin position="130"/>
        <end position="162"/>
    </location>
</feature>
<dbReference type="SUPFAM" id="SSF48403">
    <property type="entry name" value="Ankyrin repeat"/>
    <property type="match status" value="1"/>
</dbReference>
<dbReference type="AlphaFoldDB" id="A0A4Y2J9A9"/>
<evidence type="ECO:0000313" key="27">
    <source>
        <dbReference type="EMBL" id="GBM86667.1"/>
    </source>
</evidence>
<evidence type="ECO:0000256" key="19">
    <source>
        <dbReference type="ARBA" id="ARBA00023158"/>
    </source>
</evidence>
<evidence type="ECO:0000256" key="17">
    <source>
        <dbReference type="ARBA" id="ARBA00023028"/>
    </source>
</evidence>
<keyword evidence="10" id="KW-1052">Target cell membrane</keyword>
<keyword evidence="18 23" id="KW-0040">ANK repeat</keyword>
<evidence type="ECO:0000256" key="16">
    <source>
        <dbReference type="ARBA" id="ARBA00022871"/>
    </source>
</evidence>
<comment type="caution">
    <text evidence="27">The sequence shown here is derived from an EMBL/GenBank/DDBJ whole genome shotgun (WGS) entry which is preliminary data.</text>
</comment>
<dbReference type="GO" id="GO:0005576">
    <property type="term" value="C:extracellular region"/>
    <property type="evidence" value="ECO:0007669"/>
    <property type="project" value="UniProtKB-SubCell"/>
</dbReference>
<feature type="repeat" description="ANK" evidence="23">
    <location>
        <begin position="233"/>
        <end position="265"/>
    </location>
</feature>
<dbReference type="OrthoDB" id="448455at2759"/>
<dbReference type="InterPro" id="IPR036770">
    <property type="entry name" value="Ankyrin_rpt-contain_sf"/>
</dbReference>
<dbReference type="SMART" id="SM00248">
    <property type="entry name" value="ANK"/>
    <property type="match status" value="6"/>
</dbReference>
<feature type="repeat" description="ANK" evidence="23">
    <location>
        <begin position="200"/>
        <end position="232"/>
    </location>
</feature>
<keyword evidence="13" id="KW-0528">Neurotoxin</keyword>
<evidence type="ECO:0000256" key="5">
    <source>
        <dbReference type="ARBA" id="ARBA00020117"/>
    </source>
</evidence>
<keyword evidence="21" id="KW-1053">Target membrane</keyword>
<keyword evidence="8" id="KW-0963">Cytoplasm</keyword>
<dbReference type="Pfam" id="PF00023">
    <property type="entry name" value="Ank"/>
    <property type="match status" value="1"/>
</dbReference>
<keyword evidence="12" id="KW-0800">Toxin</keyword>
<keyword evidence="25" id="KW-1133">Transmembrane helix</keyword>
<dbReference type="PROSITE" id="PS50088">
    <property type="entry name" value="ANK_REPEAT"/>
    <property type="match status" value="3"/>
</dbReference>